<comment type="caution">
    <text evidence="1">The sequence shown here is derived from an EMBL/GenBank/DDBJ whole genome shotgun (WGS) entry which is preliminary data.</text>
</comment>
<keyword evidence="2" id="KW-1185">Reference proteome</keyword>
<evidence type="ECO:0000313" key="1">
    <source>
        <dbReference type="EMBL" id="KAI0045149.1"/>
    </source>
</evidence>
<sequence>MAPDRIPFEIWAAVLATVDDSATLTVCARVSSTFWAAAVPWLYREIRVLHPDRGAAIRGNRAFDAVEAHPRLRAYVRSVYHDVMDMVIWRPYMRVAYNDDRWAHATPWTSFLPCSIRVCARWHCWALRCRRLQTSKGCIFGLRRDCN</sequence>
<dbReference type="EMBL" id="MU275960">
    <property type="protein sequence ID" value="KAI0045149.1"/>
    <property type="molecule type" value="Genomic_DNA"/>
</dbReference>
<dbReference type="Proteomes" id="UP000814033">
    <property type="component" value="Unassembled WGS sequence"/>
</dbReference>
<organism evidence="1 2">
    <name type="scientific">Auriscalpium vulgare</name>
    <dbReference type="NCBI Taxonomy" id="40419"/>
    <lineage>
        <taxon>Eukaryota</taxon>
        <taxon>Fungi</taxon>
        <taxon>Dikarya</taxon>
        <taxon>Basidiomycota</taxon>
        <taxon>Agaricomycotina</taxon>
        <taxon>Agaricomycetes</taxon>
        <taxon>Russulales</taxon>
        <taxon>Auriscalpiaceae</taxon>
        <taxon>Auriscalpium</taxon>
    </lineage>
</organism>
<accession>A0ACB8RMF9</accession>
<reference evidence="1" key="1">
    <citation type="submission" date="2021-02" db="EMBL/GenBank/DDBJ databases">
        <authorList>
            <consortium name="DOE Joint Genome Institute"/>
            <person name="Ahrendt S."/>
            <person name="Looney B.P."/>
            <person name="Miyauchi S."/>
            <person name="Morin E."/>
            <person name="Drula E."/>
            <person name="Courty P.E."/>
            <person name="Chicoki N."/>
            <person name="Fauchery L."/>
            <person name="Kohler A."/>
            <person name="Kuo A."/>
            <person name="Labutti K."/>
            <person name="Pangilinan J."/>
            <person name="Lipzen A."/>
            <person name="Riley R."/>
            <person name="Andreopoulos W."/>
            <person name="He G."/>
            <person name="Johnson J."/>
            <person name="Barry K.W."/>
            <person name="Grigoriev I.V."/>
            <person name="Nagy L."/>
            <person name="Hibbett D."/>
            <person name="Henrissat B."/>
            <person name="Matheny P.B."/>
            <person name="Labbe J."/>
            <person name="Martin F."/>
        </authorList>
    </citation>
    <scope>NUCLEOTIDE SEQUENCE</scope>
    <source>
        <strain evidence="1">FP105234-sp</strain>
    </source>
</reference>
<evidence type="ECO:0000313" key="2">
    <source>
        <dbReference type="Proteomes" id="UP000814033"/>
    </source>
</evidence>
<reference evidence="1" key="2">
    <citation type="journal article" date="2022" name="New Phytol.">
        <title>Evolutionary transition to the ectomycorrhizal habit in the genomes of a hyperdiverse lineage of mushroom-forming fungi.</title>
        <authorList>
            <person name="Looney B."/>
            <person name="Miyauchi S."/>
            <person name="Morin E."/>
            <person name="Drula E."/>
            <person name="Courty P.E."/>
            <person name="Kohler A."/>
            <person name="Kuo A."/>
            <person name="LaButti K."/>
            <person name="Pangilinan J."/>
            <person name="Lipzen A."/>
            <person name="Riley R."/>
            <person name="Andreopoulos W."/>
            <person name="He G."/>
            <person name="Johnson J."/>
            <person name="Nolan M."/>
            <person name="Tritt A."/>
            <person name="Barry K.W."/>
            <person name="Grigoriev I.V."/>
            <person name="Nagy L.G."/>
            <person name="Hibbett D."/>
            <person name="Henrissat B."/>
            <person name="Matheny P.B."/>
            <person name="Labbe J."/>
            <person name="Martin F.M."/>
        </authorList>
    </citation>
    <scope>NUCLEOTIDE SEQUENCE</scope>
    <source>
        <strain evidence="1">FP105234-sp</strain>
    </source>
</reference>
<gene>
    <name evidence="1" type="ORF">FA95DRAFT_168418</name>
</gene>
<proteinExistence type="predicted"/>
<name>A0ACB8RMF9_9AGAM</name>
<protein>
    <submittedName>
        <fullName evidence="1">Uncharacterized protein</fullName>
    </submittedName>
</protein>